<proteinExistence type="predicted"/>
<dbReference type="EMBL" id="JACRTI010000018">
    <property type="protein sequence ID" value="MBC8601901.1"/>
    <property type="molecule type" value="Genomic_DNA"/>
</dbReference>
<keyword evidence="3 5" id="KW-1133">Transmembrane helix</keyword>
<evidence type="ECO:0000256" key="2">
    <source>
        <dbReference type="ARBA" id="ARBA00022692"/>
    </source>
</evidence>
<evidence type="ECO:0000313" key="10">
    <source>
        <dbReference type="Proteomes" id="UP000629596"/>
    </source>
</evidence>
<dbReference type="PANTHER" id="PTHR21016:SF25">
    <property type="entry name" value="TM2 DOMAIN-CONTAINING PROTEIN DDB_G0277895-RELATED"/>
    <property type="match status" value="1"/>
</dbReference>
<dbReference type="Proteomes" id="UP000629596">
    <property type="component" value="Unassembled WGS sequence"/>
</dbReference>
<dbReference type="RefSeq" id="WP_115499402.1">
    <property type="nucleotide sequence ID" value="NZ_JACRTI010000018.1"/>
</dbReference>
<reference evidence="7 10" key="2">
    <citation type="submission" date="2020-08" db="EMBL/GenBank/DDBJ databases">
        <title>Genome public.</title>
        <authorList>
            <person name="Liu C."/>
            <person name="Sun Q."/>
        </authorList>
    </citation>
    <scope>NUCLEOTIDE SEQUENCE [LARGE SCALE GENOMIC DNA]</scope>
    <source>
        <strain evidence="7 10">426_9</strain>
    </source>
</reference>
<gene>
    <name evidence="8" type="ORF">DWU89_09465</name>
    <name evidence="7" type="ORF">H8784_09245</name>
</gene>
<keyword evidence="4 5" id="KW-0472">Membrane</keyword>
<evidence type="ECO:0000313" key="8">
    <source>
        <dbReference type="EMBL" id="RDU49355.1"/>
    </source>
</evidence>
<keyword evidence="2 5" id="KW-0812">Transmembrane</keyword>
<keyword evidence="10" id="KW-1185">Reference proteome</keyword>
<evidence type="ECO:0000256" key="4">
    <source>
        <dbReference type="ARBA" id="ARBA00023136"/>
    </source>
</evidence>
<comment type="caution">
    <text evidence="8">The sequence shown here is derived from an EMBL/GenBank/DDBJ whole genome shotgun (WGS) entry which is preliminary data.</text>
</comment>
<dbReference type="InterPro" id="IPR050932">
    <property type="entry name" value="TM2D1-3-like"/>
</dbReference>
<comment type="subcellular location">
    <subcellularLocation>
        <location evidence="1">Membrane</location>
        <topology evidence="1">Multi-pass membrane protein</topology>
    </subcellularLocation>
</comment>
<dbReference type="EMBL" id="QREV01000018">
    <property type="protein sequence ID" value="RDU49355.1"/>
    <property type="molecule type" value="Genomic_DNA"/>
</dbReference>
<feature type="transmembrane region" description="Helical" evidence="5">
    <location>
        <begin position="49"/>
        <end position="70"/>
    </location>
</feature>
<organism evidence="8 9">
    <name type="scientific">Parabacteroides acidifaciens</name>
    <dbReference type="NCBI Taxonomy" id="2290935"/>
    <lineage>
        <taxon>Bacteria</taxon>
        <taxon>Pseudomonadati</taxon>
        <taxon>Bacteroidota</taxon>
        <taxon>Bacteroidia</taxon>
        <taxon>Bacteroidales</taxon>
        <taxon>Tannerellaceae</taxon>
        <taxon>Parabacteroides</taxon>
    </lineage>
</organism>
<dbReference type="AlphaFoldDB" id="A0A3D8HEG4"/>
<evidence type="ECO:0000256" key="3">
    <source>
        <dbReference type="ARBA" id="ARBA00022989"/>
    </source>
</evidence>
<evidence type="ECO:0000313" key="9">
    <source>
        <dbReference type="Proteomes" id="UP000256321"/>
    </source>
</evidence>
<accession>A0A3D8HEG4</accession>
<dbReference type="InterPro" id="IPR007829">
    <property type="entry name" value="TM2"/>
</dbReference>
<name>A0A3D8HEG4_9BACT</name>
<dbReference type="PANTHER" id="PTHR21016">
    <property type="entry name" value="BETA-AMYLOID BINDING PROTEIN-RELATED"/>
    <property type="match status" value="1"/>
</dbReference>
<dbReference type="Proteomes" id="UP000256321">
    <property type="component" value="Unassembled WGS sequence"/>
</dbReference>
<evidence type="ECO:0000256" key="1">
    <source>
        <dbReference type="ARBA" id="ARBA00004141"/>
    </source>
</evidence>
<evidence type="ECO:0000259" key="6">
    <source>
        <dbReference type="Pfam" id="PF05154"/>
    </source>
</evidence>
<feature type="transmembrane region" description="Helical" evidence="5">
    <location>
        <begin position="76"/>
        <end position="94"/>
    </location>
</feature>
<feature type="domain" description="TM2" evidence="6">
    <location>
        <begin position="47"/>
        <end position="91"/>
    </location>
</feature>
<dbReference type="Pfam" id="PF05154">
    <property type="entry name" value="TM2"/>
    <property type="match status" value="1"/>
</dbReference>
<sequence length="111" mass="12825">MEAEKVDKFLLANESKFPDYEIPIHRLLDLSPEKEILLEQTHFNSPVKILLASIFLGMFGVDRFLIGDWGKGLCKLFTGGGFGFWYPIDWFLIMKTTKRKNMGRLEGIVKK</sequence>
<evidence type="ECO:0000313" key="7">
    <source>
        <dbReference type="EMBL" id="MBC8601901.1"/>
    </source>
</evidence>
<evidence type="ECO:0000256" key="5">
    <source>
        <dbReference type="SAM" id="Phobius"/>
    </source>
</evidence>
<reference evidence="8 9" key="1">
    <citation type="submission" date="2018-07" db="EMBL/GenBank/DDBJ databases">
        <title>Parabacteroides acidifaciens nov. sp., isolated from human feces.</title>
        <authorList>
            <person name="Wang Y.J."/>
        </authorList>
    </citation>
    <scope>NUCLEOTIDE SEQUENCE [LARGE SCALE GENOMIC DNA]</scope>
    <source>
        <strain evidence="8 9">426-9</strain>
    </source>
</reference>
<protein>
    <submittedName>
        <fullName evidence="8">TM2 domain-containing protein</fullName>
    </submittedName>
</protein>
<dbReference type="GO" id="GO:0016020">
    <property type="term" value="C:membrane"/>
    <property type="evidence" value="ECO:0007669"/>
    <property type="project" value="UniProtKB-SubCell"/>
</dbReference>